<feature type="region of interest" description="Disordered" evidence="1">
    <location>
        <begin position="280"/>
        <end position="299"/>
    </location>
</feature>
<feature type="compositionally biased region" description="Polar residues" evidence="1">
    <location>
        <begin position="286"/>
        <end position="299"/>
    </location>
</feature>
<comment type="caution">
    <text evidence="3">The sequence shown here is derived from an EMBL/GenBank/DDBJ whole genome shotgun (WGS) entry which is preliminary data.</text>
</comment>
<feature type="domain" description="Flagellar hook-length control protein-like C-terminal" evidence="2">
    <location>
        <begin position="384"/>
        <end position="454"/>
    </location>
</feature>
<gene>
    <name evidence="3" type="ORF">CF392_05750</name>
</gene>
<protein>
    <submittedName>
        <fullName evidence="3">Flagellar hook-length control protein FliK</fullName>
    </submittedName>
</protein>
<keyword evidence="3" id="KW-0969">Cilium</keyword>
<keyword evidence="4" id="KW-1185">Reference proteome</keyword>
<organism evidence="3 4">
    <name type="scientific">Tamilnaduibacter salinus</name>
    <dbReference type="NCBI Taxonomy" id="1484056"/>
    <lineage>
        <taxon>Bacteria</taxon>
        <taxon>Pseudomonadati</taxon>
        <taxon>Pseudomonadota</taxon>
        <taxon>Gammaproteobacteria</taxon>
        <taxon>Pseudomonadales</taxon>
        <taxon>Marinobacteraceae</taxon>
        <taxon>Tamilnaduibacter</taxon>
    </lineage>
</organism>
<keyword evidence="3" id="KW-0282">Flagellum</keyword>
<evidence type="ECO:0000256" key="1">
    <source>
        <dbReference type="SAM" id="MobiDB-lite"/>
    </source>
</evidence>
<sequence>MNSAGELYRIFSAMTPGSSGSAMKSVNTGHVPTANTPSTTPARGASPGASTAGETSATAARLLDQLRLSQGQSTIARVVQVLEQSGARPAQTLLALRGQTLPVNSDTSLQPGQWVRVARAGNELRLTEQLAPTQTPEARIARQLAQHLPWQHRLDTGMSALRQALQTTAQPATMPQGLSDGARQSIEQLFQQLPRSTQLDSNQRSTTDAIDRVRSWIRDSGLFTESHLARGAKDPAGAPDLKLALSRVITSLLQSRGEPTQAFNRYTPLTSPDLMKAPLQFPPPLTTGTDTNTAQPGRDNASTAQMLRMLSGMLNRINVNQLHSQTLGAAPAAADAPGTPGTPTLLMELPWVDASEQTRFAQMRLEKHGKEDEGASDGEHRQVAQWRLTLSLDLAEAGTVTFELALQQQQLSGRIWADRTKTLHDARETLPDLTRRLTDLGLEVTELECRRGQPAGVRTQLEQRLVDTRA</sequence>
<feature type="compositionally biased region" description="Low complexity" evidence="1">
    <location>
        <begin position="44"/>
        <end position="56"/>
    </location>
</feature>
<dbReference type="InterPro" id="IPR021136">
    <property type="entry name" value="Flagellar_hook_control-like_C"/>
</dbReference>
<dbReference type="Gene3D" id="3.30.750.140">
    <property type="match status" value="1"/>
</dbReference>
<dbReference type="InterPro" id="IPR038610">
    <property type="entry name" value="FliK-like_C_sf"/>
</dbReference>
<dbReference type="Proteomes" id="UP000218332">
    <property type="component" value="Unassembled WGS sequence"/>
</dbReference>
<evidence type="ECO:0000313" key="4">
    <source>
        <dbReference type="Proteomes" id="UP000218332"/>
    </source>
</evidence>
<evidence type="ECO:0000313" key="3">
    <source>
        <dbReference type="EMBL" id="PAV26437.1"/>
    </source>
</evidence>
<dbReference type="AlphaFoldDB" id="A0A2A2I452"/>
<feature type="region of interest" description="Disordered" evidence="1">
    <location>
        <begin position="18"/>
        <end position="56"/>
    </location>
</feature>
<reference evidence="3 4" key="1">
    <citation type="submission" date="2017-07" db="EMBL/GenBank/DDBJ databases">
        <title>Tamlnaduibacter salinus (Mi-7) genome sequencing.</title>
        <authorList>
            <person name="Verma A."/>
            <person name="Krishnamurthi S."/>
        </authorList>
    </citation>
    <scope>NUCLEOTIDE SEQUENCE [LARGE SCALE GENOMIC DNA]</scope>
    <source>
        <strain evidence="3 4">Mi-7</strain>
    </source>
</reference>
<feature type="compositionally biased region" description="Polar residues" evidence="1">
    <location>
        <begin position="18"/>
        <end position="41"/>
    </location>
</feature>
<name>A0A2A2I452_9GAMM</name>
<proteinExistence type="predicted"/>
<accession>A0A2A2I452</accession>
<evidence type="ECO:0000259" key="2">
    <source>
        <dbReference type="Pfam" id="PF02120"/>
    </source>
</evidence>
<dbReference type="Pfam" id="PF02120">
    <property type="entry name" value="Flg_hook"/>
    <property type="match status" value="1"/>
</dbReference>
<keyword evidence="3" id="KW-0966">Cell projection</keyword>
<dbReference type="EMBL" id="NMPM01000023">
    <property type="protein sequence ID" value="PAV26437.1"/>
    <property type="molecule type" value="Genomic_DNA"/>
</dbReference>